<dbReference type="InterPro" id="IPR048749">
    <property type="entry name" value="SLX1_C"/>
</dbReference>
<keyword evidence="2 9" id="KW-0255">Endonuclease</keyword>
<dbReference type="Gene3D" id="3.30.40.10">
    <property type="entry name" value="Zinc/RING finger domain, C3HC4 (zinc finger)"/>
    <property type="match status" value="1"/>
</dbReference>
<dbReference type="InterPro" id="IPR013083">
    <property type="entry name" value="Znf_RING/FYVE/PHD"/>
</dbReference>
<feature type="region of interest" description="Disordered" evidence="10">
    <location>
        <begin position="305"/>
        <end position="337"/>
    </location>
</feature>
<dbReference type="PROSITE" id="PS50164">
    <property type="entry name" value="GIY_YIG"/>
    <property type="match status" value="1"/>
</dbReference>
<dbReference type="GO" id="GO:0000724">
    <property type="term" value="P:double-strand break repair via homologous recombination"/>
    <property type="evidence" value="ECO:0007669"/>
    <property type="project" value="TreeGrafter"/>
</dbReference>
<organism evidence="12 13">
    <name type="scientific">Talaromyces pinophilus</name>
    <name type="common">Penicillium pinophilum</name>
    <dbReference type="NCBI Taxonomy" id="128442"/>
    <lineage>
        <taxon>Eukaryota</taxon>
        <taxon>Fungi</taxon>
        <taxon>Dikarya</taxon>
        <taxon>Ascomycota</taxon>
        <taxon>Pezizomycotina</taxon>
        <taxon>Eurotiomycetes</taxon>
        <taxon>Eurotiomycetidae</taxon>
        <taxon>Eurotiales</taxon>
        <taxon>Trichocomaceae</taxon>
        <taxon>Talaromyces</taxon>
        <taxon>Talaromyces sect. Talaromyces</taxon>
    </lineage>
</organism>
<evidence type="ECO:0000256" key="7">
    <source>
        <dbReference type="ARBA" id="ARBA00023204"/>
    </source>
</evidence>
<dbReference type="GO" id="GO:0017108">
    <property type="term" value="F:5'-flap endonuclease activity"/>
    <property type="evidence" value="ECO:0007669"/>
    <property type="project" value="InterPro"/>
</dbReference>
<dbReference type="Pfam" id="PF21202">
    <property type="entry name" value="SLX1_C"/>
    <property type="match status" value="1"/>
</dbReference>
<proteinExistence type="inferred from homology"/>
<reference evidence="13" key="1">
    <citation type="journal article" date="2015" name="Genome Announc.">
        <title>Draft genome sequence of Talaromyces cellulolyticus strain Y-94, a source of lignocellulosic biomass-degrading enzymes.</title>
        <authorList>
            <person name="Fujii T."/>
            <person name="Koike H."/>
            <person name="Sawayama S."/>
            <person name="Yano S."/>
            <person name="Inoue H."/>
        </authorList>
    </citation>
    <scope>NUCLEOTIDE SEQUENCE [LARGE SCALE GENOMIC DNA]</scope>
    <source>
        <strain evidence="13">Y-94</strain>
    </source>
</reference>
<evidence type="ECO:0000313" key="13">
    <source>
        <dbReference type="Proteomes" id="UP000053095"/>
    </source>
</evidence>
<keyword evidence="4" id="KW-0863">Zinc-finger</keyword>
<comment type="cofactor">
    <cofactor evidence="9">
        <name>a divalent metal cation</name>
        <dbReference type="ChEBI" id="CHEBI:60240"/>
    </cofactor>
</comment>
<keyword evidence="1 9" id="KW-0540">Nuclease</keyword>
<dbReference type="GO" id="GO:0033557">
    <property type="term" value="C:Slx1-Slx4 complex"/>
    <property type="evidence" value="ECO:0007669"/>
    <property type="project" value="UniProtKB-UniRule"/>
</dbReference>
<keyword evidence="3 9" id="KW-0227">DNA damage</keyword>
<dbReference type="EMBL" id="DF933814">
    <property type="protein sequence ID" value="GAM36267.1"/>
    <property type="molecule type" value="Genomic_DNA"/>
</dbReference>
<dbReference type="PANTHER" id="PTHR20208:SF10">
    <property type="entry name" value="STRUCTURE-SPECIFIC ENDONUCLEASE SUBUNIT SLX1"/>
    <property type="match status" value="1"/>
</dbReference>
<dbReference type="SUPFAM" id="SSF82771">
    <property type="entry name" value="GIY-YIG endonuclease"/>
    <property type="match status" value="1"/>
</dbReference>
<sequence>MPSTAPEDLPSTKPIPAFYCCYLLRSAKRPGCLYIGSTPDPARRLEQHNGFSKGGAKRTERDTLRPWEMVTIIEGFTSRTGALQFEWSWQHVHTTRHIGAVETDKLNRRRKKPPVDQGSGLWTSTPKVLGNLHQLLRSTYFGTWPLTVRFLSTDAHSHWQRWTDRADGLLPDTIHVELDFRAEGASVLNSNLPANDMTHIDATYSDIQAHLEKSTSLVNDSARRISCEVCKEQLSPQSDIVVVCSQRHCHAVSHVNCLSQLFLNDEGSSGLLPTFGECPACKREVKWVTLMKELSMRLHGAKTATKLLKRERKSKENTEGRKSSKTSKKAKTDDDILDDDYEDLDEDWMNVVNVDFTPEPPDHDYTKSESSTGRVEIVIEDSEEEIFD</sequence>
<dbReference type="FunFam" id="3.40.1440.10:FF:000006">
    <property type="entry name" value="Structure-specific endonuclease subunit SLX1"/>
    <property type="match status" value="1"/>
</dbReference>
<keyword evidence="5 9" id="KW-0378">Hydrolase</keyword>
<evidence type="ECO:0000256" key="1">
    <source>
        <dbReference type="ARBA" id="ARBA00022722"/>
    </source>
</evidence>
<keyword evidence="4" id="KW-0862">Zinc</keyword>
<evidence type="ECO:0000256" key="6">
    <source>
        <dbReference type="ARBA" id="ARBA00023172"/>
    </source>
</evidence>
<evidence type="ECO:0000313" key="12">
    <source>
        <dbReference type="EMBL" id="GAM36267.1"/>
    </source>
</evidence>
<dbReference type="InterPro" id="IPR027520">
    <property type="entry name" value="Slx1"/>
</dbReference>
<dbReference type="Proteomes" id="UP000053095">
    <property type="component" value="Unassembled WGS sequence"/>
</dbReference>
<dbReference type="Pfam" id="PF01541">
    <property type="entry name" value="GIY-YIG"/>
    <property type="match status" value="1"/>
</dbReference>
<dbReference type="PANTHER" id="PTHR20208">
    <property type="entry name" value="STRUCTURE-SPECIFIC ENDONUCLEASE SUBUNIT SLX1"/>
    <property type="match status" value="1"/>
</dbReference>
<feature type="compositionally biased region" description="Acidic residues" evidence="10">
    <location>
        <begin position="378"/>
        <end position="388"/>
    </location>
</feature>
<dbReference type="Gene3D" id="3.40.1440.10">
    <property type="entry name" value="GIY-YIG endonuclease"/>
    <property type="match status" value="1"/>
</dbReference>
<evidence type="ECO:0000259" key="11">
    <source>
        <dbReference type="PROSITE" id="PS50164"/>
    </source>
</evidence>
<keyword evidence="8 9" id="KW-0539">Nucleus</keyword>
<feature type="domain" description="GIY-YIG" evidence="11">
    <location>
        <begin position="17"/>
        <end position="99"/>
    </location>
</feature>
<evidence type="ECO:0000256" key="8">
    <source>
        <dbReference type="ARBA" id="ARBA00023242"/>
    </source>
</evidence>
<dbReference type="GO" id="GO:0008270">
    <property type="term" value="F:zinc ion binding"/>
    <property type="evidence" value="ECO:0007669"/>
    <property type="project" value="UniProtKB-KW"/>
</dbReference>
<evidence type="ECO:0000256" key="3">
    <source>
        <dbReference type="ARBA" id="ARBA00022763"/>
    </source>
</evidence>
<dbReference type="AlphaFoldDB" id="A0A510NVI7"/>
<comment type="similarity">
    <text evidence="9">Belongs to the SLX1 family.</text>
</comment>
<comment type="function">
    <text evidence="9">Catalytic subunit of the SLX1-SLX4 structure-specific endonuclease that resolves DNA secondary structures generated during DNA repair and recombination. Has endonuclease activity towards branched DNA substrates, introducing single-strand cuts in duplex DNA close to junctions with ss-DNA.</text>
</comment>
<dbReference type="InterPro" id="IPR050381">
    <property type="entry name" value="SLX1_endonuclease"/>
</dbReference>
<dbReference type="GO" id="GO:0008821">
    <property type="term" value="F:crossover junction DNA endonuclease activity"/>
    <property type="evidence" value="ECO:0007669"/>
    <property type="project" value="TreeGrafter"/>
</dbReference>
<protein>
    <submittedName>
        <fullName evidence="12">GIY-YIG catalytic domain containing protein</fullName>
    </submittedName>
</protein>
<dbReference type="HAMAP" id="MF_03100">
    <property type="entry name" value="Endonuc_su_Slx1"/>
    <property type="match status" value="1"/>
</dbReference>
<dbReference type="InterPro" id="IPR035901">
    <property type="entry name" value="GIY-YIG_endonuc_sf"/>
</dbReference>
<evidence type="ECO:0000256" key="10">
    <source>
        <dbReference type="SAM" id="MobiDB-lite"/>
    </source>
</evidence>
<evidence type="ECO:0000256" key="2">
    <source>
        <dbReference type="ARBA" id="ARBA00022759"/>
    </source>
</evidence>
<comment type="subcellular location">
    <subcellularLocation>
        <location evidence="9">Nucleus</location>
    </subcellularLocation>
</comment>
<dbReference type="InterPro" id="IPR000305">
    <property type="entry name" value="GIY-YIG_endonuc"/>
</dbReference>
<keyword evidence="7 9" id="KW-0234">DNA repair</keyword>
<comment type="subunit">
    <text evidence="9">Forms a heterodimer with SLX4.</text>
</comment>
<keyword evidence="4" id="KW-0479">Metal-binding</keyword>
<accession>A0A510NVI7</accession>
<keyword evidence="13" id="KW-1185">Reference proteome</keyword>
<gene>
    <name evidence="12" type="ORF">TCE0_018r05228</name>
</gene>
<feature type="region of interest" description="Disordered" evidence="10">
    <location>
        <begin position="353"/>
        <end position="388"/>
    </location>
</feature>
<name>A0A510NVI7_TALPI</name>
<evidence type="ECO:0000256" key="4">
    <source>
        <dbReference type="ARBA" id="ARBA00022771"/>
    </source>
</evidence>
<evidence type="ECO:0000256" key="5">
    <source>
        <dbReference type="ARBA" id="ARBA00022801"/>
    </source>
</evidence>
<dbReference type="CDD" id="cd10455">
    <property type="entry name" value="GIY-YIG_SLX1"/>
    <property type="match status" value="1"/>
</dbReference>
<feature type="compositionally biased region" description="Basic and acidic residues" evidence="10">
    <location>
        <begin position="313"/>
        <end position="322"/>
    </location>
</feature>
<keyword evidence="6 9" id="KW-0233">DNA recombination</keyword>
<evidence type="ECO:0000256" key="9">
    <source>
        <dbReference type="HAMAP-Rule" id="MF_03100"/>
    </source>
</evidence>
<comment type="caution">
    <text evidence="9">Lacks conserved residue(s) required for the propagation of feature annotation.</text>
</comment>